<evidence type="ECO:0000313" key="3">
    <source>
        <dbReference type="Proteomes" id="UP000294744"/>
    </source>
</evidence>
<sequence length="68" mass="6952">MIPRRSGLPDRTAGLRRTVELSSLGVFVAILVGGALAGVLGAMLALPVAAALEGLFRHAQVEIRGSAT</sequence>
<dbReference type="AlphaFoldDB" id="A0A4R4UG31"/>
<dbReference type="Proteomes" id="UP000294744">
    <property type="component" value="Unassembled WGS sequence"/>
</dbReference>
<feature type="transmembrane region" description="Helical" evidence="1">
    <location>
        <begin position="21"/>
        <end position="46"/>
    </location>
</feature>
<keyword evidence="1" id="KW-0812">Transmembrane</keyword>
<protein>
    <recommendedName>
        <fullName evidence="4">AI-2E family transporter</fullName>
    </recommendedName>
</protein>
<organism evidence="2 3">
    <name type="scientific">Saccharopolyspora aridisoli</name>
    <dbReference type="NCBI Taxonomy" id="2530385"/>
    <lineage>
        <taxon>Bacteria</taxon>
        <taxon>Bacillati</taxon>
        <taxon>Actinomycetota</taxon>
        <taxon>Actinomycetes</taxon>
        <taxon>Pseudonocardiales</taxon>
        <taxon>Pseudonocardiaceae</taxon>
        <taxon>Saccharopolyspora</taxon>
    </lineage>
</organism>
<comment type="caution">
    <text evidence="2">The sequence shown here is derived from an EMBL/GenBank/DDBJ whole genome shotgun (WGS) entry which is preliminary data.</text>
</comment>
<accession>A0A4R4UG31</accession>
<evidence type="ECO:0000313" key="2">
    <source>
        <dbReference type="EMBL" id="TDC90390.1"/>
    </source>
</evidence>
<keyword evidence="1" id="KW-1133">Transmembrane helix</keyword>
<proteinExistence type="predicted"/>
<dbReference type="RefSeq" id="WP_132625119.1">
    <property type="nucleotide sequence ID" value="NZ_SMKV01000025.1"/>
</dbReference>
<evidence type="ECO:0008006" key="4">
    <source>
        <dbReference type="Google" id="ProtNLM"/>
    </source>
</evidence>
<dbReference type="EMBL" id="SMKV01000025">
    <property type="protein sequence ID" value="TDC90390.1"/>
    <property type="molecule type" value="Genomic_DNA"/>
</dbReference>
<keyword evidence="1" id="KW-0472">Membrane</keyword>
<reference evidence="2 3" key="1">
    <citation type="submission" date="2019-03" db="EMBL/GenBank/DDBJ databases">
        <title>Draft genome sequences of novel Actinobacteria.</title>
        <authorList>
            <person name="Sahin N."/>
            <person name="Ay H."/>
            <person name="Saygin H."/>
        </authorList>
    </citation>
    <scope>NUCLEOTIDE SEQUENCE [LARGE SCALE GENOMIC DNA]</scope>
    <source>
        <strain evidence="2 3">16K404</strain>
    </source>
</reference>
<gene>
    <name evidence="2" type="ORF">E1161_18945</name>
</gene>
<keyword evidence="3" id="KW-1185">Reference proteome</keyword>
<evidence type="ECO:0000256" key="1">
    <source>
        <dbReference type="SAM" id="Phobius"/>
    </source>
</evidence>
<name>A0A4R4UG31_9PSEU</name>